<dbReference type="Proteomes" id="UP000555103">
    <property type="component" value="Unassembled WGS sequence"/>
</dbReference>
<comment type="caution">
    <text evidence="2">The sequence shown here is derived from an EMBL/GenBank/DDBJ whole genome shotgun (WGS) entry which is preliminary data.</text>
</comment>
<name>A0A840CV14_9BACT</name>
<dbReference type="EMBL" id="JACIEP010000004">
    <property type="protein sequence ID" value="MBB4035623.1"/>
    <property type="molecule type" value="Genomic_DNA"/>
</dbReference>
<dbReference type="Pfam" id="PF03352">
    <property type="entry name" value="Adenine_glyco"/>
    <property type="match status" value="1"/>
</dbReference>
<reference evidence="2 3" key="1">
    <citation type="submission" date="2020-08" db="EMBL/GenBank/DDBJ databases">
        <title>Genomic Encyclopedia of Type Strains, Phase IV (KMG-IV): sequencing the most valuable type-strain genomes for metagenomic binning, comparative biology and taxonomic classification.</title>
        <authorList>
            <person name="Goeker M."/>
        </authorList>
    </citation>
    <scope>NUCLEOTIDE SEQUENCE [LARGE SCALE GENOMIC DNA]</scope>
    <source>
        <strain evidence="2 3">DSM 104969</strain>
    </source>
</reference>
<feature type="binding site" evidence="1">
    <location>
        <position position="221"/>
    </location>
    <ligand>
        <name>Zn(2+)</name>
        <dbReference type="ChEBI" id="CHEBI:29105"/>
    </ligand>
</feature>
<dbReference type="GO" id="GO:0006284">
    <property type="term" value="P:base-excision repair"/>
    <property type="evidence" value="ECO:0007669"/>
    <property type="project" value="InterPro"/>
</dbReference>
<keyword evidence="1" id="KW-0862">Zinc</keyword>
<keyword evidence="1" id="KW-0479">Metal-binding</keyword>
<evidence type="ECO:0000313" key="3">
    <source>
        <dbReference type="Proteomes" id="UP000555103"/>
    </source>
</evidence>
<protein>
    <submittedName>
        <fullName evidence="2">DNA-3-methyladenine glycosylase I</fullName>
        <ecNumber evidence="2">3.2.2.20</ecNumber>
    </submittedName>
</protein>
<gene>
    <name evidence="2" type="ORF">GGR21_001516</name>
</gene>
<keyword evidence="3" id="KW-1185">Reference proteome</keyword>
<feature type="binding site" evidence="1">
    <location>
        <position position="217"/>
    </location>
    <ligand>
        <name>Zn(2+)</name>
        <dbReference type="ChEBI" id="CHEBI:29105"/>
    </ligand>
</feature>
<feature type="binding site" evidence="1">
    <location>
        <position position="45"/>
    </location>
    <ligand>
        <name>Zn(2+)</name>
        <dbReference type="ChEBI" id="CHEBI:29105"/>
    </ligand>
</feature>
<organism evidence="2 3">
    <name type="scientific">Dysgonomonas hofstadii</name>
    <dbReference type="NCBI Taxonomy" id="637886"/>
    <lineage>
        <taxon>Bacteria</taxon>
        <taxon>Pseudomonadati</taxon>
        <taxon>Bacteroidota</taxon>
        <taxon>Bacteroidia</taxon>
        <taxon>Bacteroidales</taxon>
        <taxon>Dysgonomonadaceae</taxon>
        <taxon>Dysgonomonas</taxon>
    </lineage>
</organism>
<dbReference type="InterPro" id="IPR052891">
    <property type="entry name" value="DNA-3mA_glycosylase"/>
</dbReference>
<keyword evidence="2" id="KW-0326">Glycosidase</keyword>
<evidence type="ECO:0000256" key="1">
    <source>
        <dbReference type="PIRSR" id="PIRSR605019-1"/>
    </source>
</evidence>
<dbReference type="EC" id="3.2.2.20" evidence="2"/>
<proteinExistence type="predicted"/>
<dbReference type="InterPro" id="IPR011257">
    <property type="entry name" value="DNA_glycosylase"/>
</dbReference>
<dbReference type="GO" id="GO:0008725">
    <property type="term" value="F:DNA-3-methyladenine glycosylase activity"/>
    <property type="evidence" value="ECO:0007669"/>
    <property type="project" value="UniProtKB-EC"/>
</dbReference>
<dbReference type="SUPFAM" id="SSF48150">
    <property type="entry name" value="DNA-glycosylase"/>
    <property type="match status" value="1"/>
</dbReference>
<sequence length="227" mass="26147">MKEIIIKSNNCNRLPFALNMPDTTKNIIFGAINIMKMEDLIDRRCGWCGNDELYIKYHDEEWGRLVTDDKILFEFLILESAQAGLSWITILRKREGYRKAFHNFDAGEVAKMTAADVERLMQFDGIVKNRLKITSTITNAKLFLDIQKEFGSFYNYTLSFFPGKKPVINHLKSLSEALVSSPESDAMSKDMKKRGFKFFGSTICYAYLQAVGFVNDHLVDCFCRDKI</sequence>
<dbReference type="PANTHER" id="PTHR30037:SF4">
    <property type="entry name" value="DNA-3-METHYLADENINE GLYCOSYLASE I"/>
    <property type="match status" value="1"/>
</dbReference>
<accession>A0A840CV14</accession>
<feature type="binding site" evidence="1">
    <location>
        <position position="58"/>
    </location>
    <ligand>
        <name>Zn(2+)</name>
        <dbReference type="ChEBI" id="CHEBI:29105"/>
    </ligand>
</feature>
<dbReference type="GO" id="GO:0046872">
    <property type="term" value="F:metal ion binding"/>
    <property type="evidence" value="ECO:0007669"/>
    <property type="project" value="UniProtKB-KW"/>
</dbReference>
<evidence type="ECO:0000313" key="2">
    <source>
        <dbReference type="EMBL" id="MBB4035623.1"/>
    </source>
</evidence>
<dbReference type="AlphaFoldDB" id="A0A840CV14"/>
<dbReference type="PANTHER" id="PTHR30037">
    <property type="entry name" value="DNA-3-METHYLADENINE GLYCOSYLASE 1"/>
    <property type="match status" value="1"/>
</dbReference>
<dbReference type="InterPro" id="IPR005019">
    <property type="entry name" value="Adenine_glyco"/>
</dbReference>
<dbReference type="Gene3D" id="1.10.340.30">
    <property type="entry name" value="Hypothetical protein, domain 2"/>
    <property type="match status" value="1"/>
</dbReference>
<keyword evidence="2" id="KW-0378">Hydrolase</keyword>